<dbReference type="Proteomes" id="UP000032305">
    <property type="component" value="Unassembled WGS sequence"/>
</dbReference>
<proteinExistence type="predicted"/>
<gene>
    <name evidence="1" type="ORF">SP5_016_00150</name>
</gene>
<dbReference type="eggNOG" id="ENOG502ZZT7">
    <property type="taxonomic scope" value="Bacteria"/>
</dbReference>
<keyword evidence="2" id="KW-1185">Reference proteome</keyword>
<dbReference type="AlphaFoldDB" id="A0A0A1W382"/>
<comment type="caution">
    <text evidence="1">The sequence shown here is derived from an EMBL/GenBank/DDBJ whole genome shotgun (WGS) entry which is preliminary data.</text>
</comment>
<sequence length="51" mass="6108">MASHMPPPRISDMPREQRLDALYRRAAEDRARYLAMRTRKPGLLDRLLHMF</sequence>
<dbReference type="EMBL" id="BBPI01000016">
    <property type="protein sequence ID" value="GAL99884.1"/>
    <property type="molecule type" value="Genomic_DNA"/>
</dbReference>
<protein>
    <submittedName>
        <fullName evidence="1">Uncharacterized protein</fullName>
    </submittedName>
</protein>
<name>A0A0A1W382_9SPHN</name>
<dbReference type="RefSeq" id="WP_157013558.1">
    <property type="nucleotide sequence ID" value="NZ_BBPI01000016.1"/>
</dbReference>
<organism evidence="1 2">
    <name type="scientific">Sphingomonas parapaucimobilis NBRC 15100</name>
    <dbReference type="NCBI Taxonomy" id="1219049"/>
    <lineage>
        <taxon>Bacteria</taxon>
        <taxon>Pseudomonadati</taxon>
        <taxon>Pseudomonadota</taxon>
        <taxon>Alphaproteobacteria</taxon>
        <taxon>Sphingomonadales</taxon>
        <taxon>Sphingomonadaceae</taxon>
        <taxon>Sphingomonas</taxon>
    </lineage>
</organism>
<reference evidence="1 2" key="1">
    <citation type="submission" date="2014-11" db="EMBL/GenBank/DDBJ databases">
        <title>Whole genome shotgun sequence of Sphingomonas parapaucimobilis NBRC 15100.</title>
        <authorList>
            <person name="Katano-Makiyama Y."/>
            <person name="Hosoyama A."/>
            <person name="Hashimoto M."/>
            <person name="Hosoyama Y."/>
            <person name="Noguchi M."/>
            <person name="Numata M."/>
            <person name="Tsuchikane K."/>
            <person name="Hirakata S."/>
            <person name="Uohara A."/>
            <person name="Shimodaira J."/>
            <person name="Ohji S."/>
            <person name="Ichikawa N."/>
            <person name="Kimura A."/>
            <person name="Yamazoe A."/>
            <person name="Fujita N."/>
        </authorList>
    </citation>
    <scope>NUCLEOTIDE SEQUENCE [LARGE SCALE GENOMIC DNA]</scope>
    <source>
        <strain evidence="1 2">NBRC 15100</strain>
    </source>
</reference>
<evidence type="ECO:0000313" key="1">
    <source>
        <dbReference type="EMBL" id="GAL99884.1"/>
    </source>
</evidence>
<accession>A0A0A1W382</accession>
<dbReference type="OrthoDB" id="9866169at2"/>
<evidence type="ECO:0000313" key="2">
    <source>
        <dbReference type="Proteomes" id="UP000032305"/>
    </source>
</evidence>